<sequence>MPSLGREAGDVALEFGEAGLGWLSANGAGFGCTLVFSRFQDSNQRRAHLRPLSPSPIVAAKDPATRGLFK</sequence>
<dbReference type="PROSITE" id="PS51257">
    <property type="entry name" value="PROKAR_LIPOPROTEIN"/>
    <property type="match status" value="1"/>
</dbReference>
<proteinExistence type="predicted"/>
<gene>
    <name evidence="2" type="ORF">BDP81DRAFT_402868</name>
</gene>
<dbReference type="GeneID" id="85473725"/>
<feature type="transmembrane region" description="Helical" evidence="1">
    <location>
        <begin position="20"/>
        <end position="39"/>
    </location>
</feature>
<comment type="caution">
    <text evidence="2">The sequence shown here is derived from an EMBL/GenBank/DDBJ whole genome shotgun (WGS) entry which is preliminary data.</text>
</comment>
<keyword evidence="3" id="KW-1185">Reference proteome</keyword>
<evidence type="ECO:0000256" key="1">
    <source>
        <dbReference type="SAM" id="Phobius"/>
    </source>
</evidence>
<keyword evidence="1" id="KW-1133">Transmembrane helix</keyword>
<keyword evidence="1" id="KW-0472">Membrane</keyword>
<name>A0AAJ0A4H9_9PEZI</name>
<accession>A0AAJ0A4H9</accession>
<keyword evidence="1" id="KW-0812">Transmembrane</keyword>
<dbReference type="EMBL" id="JAHMHQ010000002">
    <property type="protein sequence ID" value="KAK1654926.1"/>
    <property type="molecule type" value="Genomic_DNA"/>
</dbReference>
<evidence type="ECO:0000313" key="2">
    <source>
        <dbReference type="EMBL" id="KAK1654926.1"/>
    </source>
</evidence>
<protein>
    <submittedName>
        <fullName evidence="2">Uncharacterized protein</fullName>
    </submittedName>
</protein>
<evidence type="ECO:0000313" key="3">
    <source>
        <dbReference type="Proteomes" id="UP001243989"/>
    </source>
</evidence>
<dbReference type="Proteomes" id="UP001243989">
    <property type="component" value="Unassembled WGS sequence"/>
</dbReference>
<dbReference type="RefSeq" id="XP_060450970.1">
    <property type="nucleotide sequence ID" value="XM_060588863.1"/>
</dbReference>
<dbReference type="AlphaFoldDB" id="A0AAJ0A4H9"/>
<reference evidence="2" key="1">
    <citation type="submission" date="2021-06" db="EMBL/GenBank/DDBJ databases">
        <title>Comparative genomics, transcriptomics and evolutionary studies reveal genomic signatures of adaptation to plant cell wall in hemibiotrophic fungi.</title>
        <authorList>
            <consortium name="DOE Joint Genome Institute"/>
            <person name="Baroncelli R."/>
            <person name="Diaz J.F."/>
            <person name="Benocci T."/>
            <person name="Peng M."/>
            <person name="Battaglia E."/>
            <person name="Haridas S."/>
            <person name="Andreopoulos W."/>
            <person name="Labutti K."/>
            <person name="Pangilinan J."/>
            <person name="Floch G.L."/>
            <person name="Makela M.R."/>
            <person name="Henrissat B."/>
            <person name="Grigoriev I.V."/>
            <person name="Crouch J.A."/>
            <person name="De Vries R.P."/>
            <person name="Sukno S.A."/>
            <person name="Thon M.R."/>
        </authorList>
    </citation>
    <scope>NUCLEOTIDE SEQUENCE</scope>
    <source>
        <strain evidence="2">CBS 102054</strain>
    </source>
</reference>
<organism evidence="2 3">
    <name type="scientific">Colletotrichum phormii</name>
    <dbReference type="NCBI Taxonomy" id="359342"/>
    <lineage>
        <taxon>Eukaryota</taxon>
        <taxon>Fungi</taxon>
        <taxon>Dikarya</taxon>
        <taxon>Ascomycota</taxon>
        <taxon>Pezizomycotina</taxon>
        <taxon>Sordariomycetes</taxon>
        <taxon>Hypocreomycetidae</taxon>
        <taxon>Glomerellales</taxon>
        <taxon>Glomerellaceae</taxon>
        <taxon>Colletotrichum</taxon>
        <taxon>Colletotrichum acutatum species complex</taxon>
    </lineage>
</organism>